<evidence type="ECO:0000313" key="2">
    <source>
        <dbReference type="EMBL" id="KKR34029.1"/>
    </source>
</evidence>
<accession>A0A0G0Q0Z8</accession>
<evidence type="ECO:0000313" key="3">
    <source>
        <dbReference type="Proteomes" id="UP000034539"/>
    </source>
</evidence>
<dbReference type="Proteomes" id="UP000034539">
    <property type="component" value="Unassembled WGS sequence"/>
</dbReference>
<comment type="caution">
    <text evidence="2">The sequence shown here is derived from an EMBL/GenBank/DDBJ whole genome shotgun (WGS) entry which is preliminary data.</text>
</comment>
<name>A0A0G0Q0Z8_9BACT</name>
<organism evidence="2 3">
    <name type="scientific">Candidatus Gottesmanbacteria bacterium GW2011_GWC2_39_8</name>
    <dbReference type="NCBI Taxonomy" id="1618450"/>
    <lineage>
        <taxon>Bacteria</taxon>
        <taxon>Candidatus Gottesmaniibacteriota</taxon>
    </lineage>
</organism>
<dbReference type="EMBL" id="LBXN01000008">
    <property type="protein sequence ID" value="KKR34029.1"/>
    <property type="molecule type" value="Genomic_DNA"/>
</dbReference>
<reference evidence="2 3" key="1">
    <citation type="journal article" date="2015" name="Nature">
        <title>rRNA introns, odd ribosomes, and small enigmatic genomes across a large radiation of phyla.</title>
        <authorList>
            <person name="Brown C.T."/>
            <person name="Hug L.A."/>
            <person name="Thomas B.C."/>
            <person name="Sharon I."/>
            <person name="Castelle C.J."/>
            <person name="Singh A."/>
            <person name="Wilkins M.J."/>
            <person name="Williams K.H."/>
            <person name="Banfield J.F."/>
        </authorList>
    </citation>
    <scope>NUCLEOTIDE SEQUENCE [LARGE SCALE GENOMIC DNA]</scope>
</reference>
<protein>
    <submittedName>
        <fullName evidence="2">Uncharacterized protein</fullName>
    </submittedName>
</protein>
<sequence>MIASFKETKINPNLGVSFPRSFDTVGEIAVGSNNLSVGLMVMEINIGPVTPVGEGTIVGKTKTDGTGDTPEMGVGEK</sequence>
<gene>
    <name evidence="2" type="ORF">UT63_C0008G0028</name>
</gene>
<evidence type="ECO:0000256" key="1">
    <source>
        <dbReference type="SAM" id="MobiDB-lite"/>
    </source>
</evidence>
<dbReference type="AlphaFoldDB" id="A0A0G0Q0Z8"/>
<feature type="region of interest" description="Disordered" evidence="1">
    <location>
        <begin position="52"/>
        <end position="77"/>
    </location>
</feature>
<proteinExistence type="predicted"/>